<reference evidence="11" key="1">
    <citation type="journal article" date="2002" name="Science">
        <title>The draft genome of Ciona intestinalis: insights into chordate and vertebrate origins.</title>
        <authorList>
            <person name="Dehal P."/>
            <person name="Satou Y."/>
            <person name="Campbell R.K."/>
            <person name="Chapman J."/>
            <person name="Degnan B."/>
            <person name="De Tomaso A."/>
            <person name="Davidson B."/>
            <person name="Di Gregorio A."/>
            <person name="Gelpke M."/>
            <person name="Goodstein D.M."/>
            <person name="Harafuji N."/>
            <person name="Hastings K.E."/>
            <person name="Ho I."/>
            <person name="Hotta K."/>
            <person name="Huang W."/>
            <person name="Kawashima T."/>
            <person name="Lemaire P."/>
            <person name="Martinez D."/>
            <person name="Meinertzhagen I.A."/>
            <person name="Necula S."/>
            <person name="Nonaka M."/>
            <person name="Putnam N."/>
            <person name="Rash S."/>
            <person name="Saiga H."/>
            <person name="Satake M."/>
            <person name="Terry A."/>
            <person name="Yamada L."/>
            <person name="Wang H.G."/>
            <person name="Awazu S."/>
            <person name="Azumi K."/>
            <person name="Boore J."/>
            <person name="Branno M."/>
            <person name="Chin-Bow S."/>
            <person name="DeSantis R."/>
            <person name="Doyle S."/>
            <person name="Francino P."/>
            <person name="Keys D.N."/>
            <person name="Haga S."/>
            <person name="Hayashi H."/>
            <person name="Hino K."/>
            <person name="Imai K.S."/>
            <person name="Inaba K."/>
            <person name="Kano S."/>
            <person name="Kobayashi K."/>
            <person name="Kobayashi M."/>
            <person name="Lee B.I."/>
            <person name="Makabe K.W."/>
            <person name="Manohar C."/>
            <person name="Matassi G."/>
            <person name="Medina M."/>
            <person name="Mochizuki Y."/>
            <person name="Mount S."/>
            <person name="Morishita T."/>
            <person name="Miura S."/>
            <person name="Nakayama A."/>
            <person name="Nishizaka S."/>
            <person name="Nomoto H."/>
            <person name="Ohta F."/>
            <person name="Oishi K."/>
            <person name="Rigoutsos I."/>
            <person name="Sano M."/>
            <person name="Sasaki A."/>
            <person name="Sasakura Y."/>
            <person name="Shoguchi E."/>
            <person name="Shin-i T."/>
            <person name="Spagnuolo A."/>
            <person name="Stainier D."/>
            <person name="Suzuki M.M."/>
            <person name="Tassy O."/>
            <person name="Takatori N."/>
            <person name="Tokuoka M."/>
            <person name="Yagi K."/>
            <person name="Yoshizaki F."/>
            <person name="Wada S."/>
            <person name="Zhang C."/>
            <person name="Hyatt P.D."/>
            <person name="Larimer F."/>
            <person name="Detter C."/>
            <person name="Doggett N."/>
            <person name="Glavina T."/>
            <person name="Hawkins T."/>
            <person name="Richardson P."/>
            <person name="Lucas S."/>
            <person name="Kohara Y."/>
            <person name="Levine M."/>
            <person name="Satoh N."/>
            <person name="Rokhsar D.S."/>
        </authorList>
    </citation>
    <scope>NUCLEOTIDE SEQUENCE [LARGE SCALE GENOMIC DNA]</scope>
</reference>
<dbReference type="STRING" id="7719.ENSCINP00000001120"/>
<dbReference type="FunFam" id="1.10.10.1700:FF:000001">
    <property type="entry name" value="Histone-lysine N-methyltransferase"/>
    <property type="match status" value="1"/>
</dbReference>
<dbReference type="OMA" id="HDCEHNV"/>
<keyword evidence="11" id="KW-1185">Reference proteome</keyword>
<sequence length="227" mass="25899">MVVSPLNCAPAKISQHTSKYSPSTNMNARELCDNDDLATSLVLDPYLGFATHKMNTRFRSVRGRNDELAITIEEFHFVPNYEDTYNKLVSGEWSRLYFMNKSSRQQQVFKNHVFRYLGMFDPECGFSIQPCNRYTLEDGGAKIVSTRDWCKNDKMNLLVGCIAELTKDDESSLLVPGRNDFSVMFSTRKNCAQLWLGPASFINHDCRPNCCFVSTGRDTACVRVLRD</sequence>
<dbReference type="InterPro" id="IPR001214">
    <property type="entry name" value="SET_dom"/>
</dbReference>
<dbReference type="GO" id="GO:0032259">
    <property type="term" value="P:methylation"/>
    <property type="evidence" value="ECO:0007669"/>
    <property type="project" value="UniProtKB-KW"/>
</dbReference>
<evidence type="ECO:0000313" key="10">
    <source>
        <dbReference type="Ensembl" id="ENSCINP00000001120.3"/>
    </source>
</evidence>
<evidence type="ECO:0000256" key="3">
    <source>
        <dbReference type="ARBA" id="ARBA00022454"/>
    </source>
</evidence>
<dbReference type="Ensembl" id="ENSCINT00000001120.3">
    <property type="protein sequence ID" value="ENSCINP00000001120.3"/>
    <property type="gene ID" value="ENSCING00000000607.3"/>
</dbReference>
<evidence type="ECO:0000259" key="9">
    <source>
        <dbReference type="PROSITE" id="PS50280"/>
    </source>
</evidence>
<dbReference type="Gene3D" id="1.10.10.1700">
    <property type="entry name" value="Histone-lysine N-methyltransferase"/>
    <property type="match status" value="1"/>
</dbReference>
<dbReference type="PROSITE" id="PS50280">
    <property type="entry name" value="SET"/>
    <property type="match status" value="1"/>
</dbReference>
<evidence type="ECO:0000256" key="2">
    <source>
        <dbReference type="ARBA" id="ARBA00004286"/>
    </source>
</evidence>
<dbReference type="Gene3D" id="2.170.270.10">
    <property type="entry name" value="SET domain"/>
    <property type="match status" value="1"/>
</dbReference>
<dbReference type="InterPro" id="IPR046341">
    <property type="entry name" value="SET_dom_sf"/>
</dbReference>
<reference evidence="10" key="2">
    <citation type="submission" date="2025-08" db="UniProtKB">
        <authorList>
            <consortium name="Ensembl"/>
        </authorList>
    </citation>
    <scope>IDENTIFICATION</scope>
</reference>
<dbReference type="PANTHER" id="PTHR12977">
    <property type="entry name" value="SUPPRESSOR OF VARIEGATION 4-20-RELATED"/>
    <property type="match status" value="1"/>
</dbReference>
<protein>
    <recommendedName>
        <fullName evidence="9">SET domain-containing protein</fullName>
    </recommendedName>
</protein>
<dbReference type="SUPFAM" id="SSF82199">
    <property type="entry name" value="SET domain"/>
    <property type="match status" value="1"/>
</dbReference>
<dbReference type="AlphaFoldDB" id="F6RSF3"/>
<dbReference type="GeneTree" id="ENSGT00940000156431"/>
<feature type="domain" description="SET" evidence="9">
    <location>
        <begin position="122"/>
        <end position="227"/>
    </location>
</feature>
<dbReference type="GO" id="GO:0042799">
    <property type="term" value="F:histone H4K20 methyltransferase activity"/>
    <property type="evidence" value="ECO:0007669"/>
    <property type="project" value="UniProtKB-ARBA"/>
</dbReference>
<organism evidence="10 11">
    <name type="scientific">Ciona intestinalis</name>
    <name type="common">Transparent sea squirt</name>
    <name type="synonym">Ascidia intestinalis</name>
    <dbReference type="NCBI Taxonomy" id="7719"/>
    <lineage>
        <taxon>Eukaryota</taxon>
        <taxon>Metazoa</taxon>
        <taxon>Chordata</taxon>
        <taxon>Tunicata</taxon>
        <taxon>Ascidiacea</taxon>
        <taxon>Phlebobranchia</taxon>
        <taxon>Cionidae</taxon>
        <taxon>Ciona</taxon>
    </lineage>
</organism>
<dbReference type="Proteomes" id="UP000008144">
    <property type="component" value="Unassembled WGS sequence"/>
</dbReference>
<dbReference type="PANTHER" id="PTHR12977:SF4">
    <property type="entry name" value="HISTONE-LYSINE N-METHYLTRANSFERASE KMT5B"/>
    <property type="match status" value="1"/>
</dbReference>
<proteinExistence type="predicted"/>
<dbReference type="FunCoup" id="F6RSF3">
    <property type="interactions" value="8"/>
</dbReference>
<keyword evidence="4" id="KW-0489">Methyltransferase</keyword>
<dbReference type="InterPro" id="IPR039977">
    <property type="entry name" value="Suv4-20/Set9"/>
</dbReference>
<evidence type="ECO:0000256" key="1">
    <source>
        <dbReference type="ARBA" id="ARBA00004123"/>
    </source>
</evidence>
<dbReference type="InterPro" id="IPR041938">
    <property type="entry name" value="Hist-Lys_N-MTase_N"/>
</dbReference>
<evidence type="ECO:0000256" key="4">
    <source>
        <dbReference type="ARBA" id="ARBA00022603"/>
    </source>
</evidence>
<keyword evidence="3" id="KW-0158">Chromosome</keyword>
<dbReference type="GO" id="GO:0005694">
    <property type="term" value="C:chromosome"/>
    <property type="evidence" value="ECO:0007669"/>
    <property type="project" value="UniProtKB-SubCell"/>
</dbReference>
<evidence type="ECO:0000256" key="8">
    <source>
        <dbReference type="ARBA" id="ARBA00023242"/>
    </source>
</evidence>
<keyword evidence="7" id="KW-0156">Chromatin regulator</keyword>
<evidence type="ECO:0000256" key="7">
    <source>
        <dbReference type="ARBA" id="ARBA00022853"/>
    </source>
</evidence>
<keyword evidence="6" id="KW-0949">S-adenosyl-L-methionine</keyword>
<evidence type="ECO:0000256" key="5">
    <source>
        <dbReference type="ARBA" id="ARBA00022679"/>
    </source>
</evidence>
<evidence type="ECO:0000313" key="11">
    <source>
        <dbReference type="Proteomes" id="UP000008144"/>
    </source>
</evidence>
<dbReference type="InParanoid" id="F6RSF3"/>
<accession>F6RSF3</accession>
<dbReference type="GO" id="GO:0005634">
    <property type="term" value="C:nucleus"/>
    <property type="evidence" value="ECO:0007669"/>
    <property type="project" value="UniProtKB-SubCell"/>
</dbReference>
<evidence type="ECO:0000256" key="6">
    <source>
        <dbReference type="ARBA" id="ARBA00022691"/>
    </source>
</evidence>
<name>F6RSF3_CIOIN</name>
<keyword evidence="5" id="KW-0808">Transferase</keyword>
<keyword evidence="8" id="KW-0539">Nucleus</keyword>
<dbReference type="HOGENOM" id="CLU_040002_1_1_1"/>
<dbReference type="Pfam" id="PF00856">
    <property type="entry name" value="SET"/>
    <property type="match status" value="1"/>
</dbReference>
<comment type="subcellular location">
    <subcellularLocation>
        <location evidence="2">Chromosome</location>
    </subcellularLocation>
    <subcellularLocation>
        <location evidence="1">Nucleus</location>
    </subcellularLocation>
</comment>
<reference evidence="10" key="3">
    <citation type="submission" date="2025-09" db="UniProtKB">
        <authorList>
            <consortium name="Ensembl"/>
        </authorList>
    </citation>
    <scope>IDENTIFICATION</scope>
</reference>